<dbReference type="InterPro" id="IPR023011">
    <property type="entry name" value="ATP_synth_F0_asu_AS"/>
</dbReference>
<evidence type="ECO:0000256" key="4">
    <source>
        <dbReference type="ARBA" id="ARBA00022547"/>
    </source>
</evidence>
<dbReference type="Gene3D" id="1.20.120.220">
    <property type="entry name" value="ATP synthase, F0 complex, subunit A"/>
    <property type="match status" value="1"/>
</dbReference>
<keyword evidence="13" id="KW-0496">Mitochondrion</keyword>
<evidence type="ECO:0000256" key="12">
    <source>
        <dbReference type="SAM" id="Phobius"/>
    </source>
</evidence>
<evidence type="ECO:0000256" key="2">
    <source>
        <dbReference type="ARBA" id="ARBA00006810"/>
    </source>
</evidence>
<evidence type="ECO:0000256" key="7">
    <source>
        <dbReference type="ARBA" id="ARBA00022989"/>
    </source>
</evidence>
<keyword evidence="4" id="KW-0138">CF(0)</keyword>
<dbReference type="PRINTS" id="PR00123">
    <property type="entry name" value="ATPASEA"/>
</dbReference>
<evidence type="ECO:0000256" key="9">
    <source>
        <dbReference type="ARBA" id="ARBA00023136"/>
    </source>
</evidence>
<keyword evidence="5 12" id="KW-0812">Transmembrane</keyword>
<evidence type="ECO:0000256" key="1">
    <source>
        <dbReference type="ARBA" id="ARBA00004141"/>
    </source>
</evidence>
<feature type="transmembrane region" description="Helical" evidence="12">
    <location>
        <begin position="198"/>
        <end position="231"/>
    </location>
</feature>
<keyword evidence="7 12" id="KW-1133">Transmembrane helix</keyword>
<dbReference type="PANTHER" id="PTHR11410:SF0">
    <property type="entry name" value="ATP SYNTHASE SUBUNIT A"/>
    <property type="match status" value="1"/>
</dbReference>
<proteinExistence type="inferred from homology"/>
<dbReference type="GO" id="GO:0046933">
    <property type="term" value="F:proton-transporting ATP synthase activity, rotational mechanism"/>
    <property type="evidence" value="ECO:0007669"/>
    <property type="project" value="TreeGrafter"/>
</dbReference>
<evidence type="ECO:0000256" key="3">
    <source>
        <dbReference type="ARBA" id="ARBA00022448"/>
    </source>
</evidence>
<keyword evidence="3" id="KW-0813">Transport</keyword>
<feature type="transmembrane region" description="Helical" evidence="12">
    <location>
        <begin position="131"/>
        <end position="151"/>
    </location>
</feature>
<dbReference type="InterPro" id="IPR000568">
    <property type="entry name" value="ATP_synth_F0_asu"/>
</dbReference>
<comment type="similarity">
    <text evidence="2">Belongs to the ATPase A chain family.</text>
</comment>
<geneLocation type="mitochondrion" evidence="13"/>
<comment type="subcellular location">
    <subcellularLocation>
        <location evidence="1">Membrane</location>
        <topology evidence="1">Multi-pass membrane protein</topology>
    </subcellularLocation>
    <subcellularLocation>
        <location evidence="11">Mitochondrion inner membrane</location>
        <topology evidence="11">Multi-pass membrane protein</topology>
    </subcellularLocation>
</comment>
<dbReference type="InterPro" id="IPR045083">
    <property type="entry name" value="ATP_synth_F0_asu_bact/mt"/>
</dbReference>
<evidence type="ECO:0000256" key="10">
    <source>
        <dbReference type="ARBA" id="ARBA00023310"/>
    </source>
</evidence>
<evidence type="ECO:0000313" key="13">
    <source>
        <dbReference type="EMBL" id="AEP83096.1"/>
    </source>
</evidence>
<evidence type="ECO:0000256" key="11">
    <source>
        <dbReference type="RuleBase" id="RU004450"/>
    </source>
</evidence>
<reference evidence="13" key="1">
    <citation type="journal article" date="2012" name="Genome Biol. Evol.">
        <title>First complete mitochondrial genome sequence from a box jellyfish reveals a highly fragmented linear architecture and insights into telomere evolution.</title>
        <authorList>
            <person name="Smith D.R."/>
            <person name="Kayal E."/>
            <person name="Yanagihara A.A."/>
            <person name="Collins A.G."/>
            <person name="Pirro S."/>
            <person name="Keeling P.J."/>
        </authorList>
    </citation>
    <scope>NUCLEOTIDE SEQUENCE</scope>
    <source>
        <strain evidence="13">A</strain>
    </source>
</reference>
<dbReference type="CDD" id="cd00310">
    <property type="entry name" value="ATP-synt_Fo_a_6"/>
    <property type="match status" value="1"/>
</dbReference>
<dbReference type="Pfam" id="PF00119">
    <property type="entry name" value="ATP-synt_A"/>
    <property type="match status" value="1"/>
</dbReference>
<dbReference type="AlphaFoldDB" id="G9IBY9"/>
<dbReference type="InterPro" id="IPR035908">
    <property type="entry name" value="F0_ATP_A_sf"/>
</dbReference>
<name>G9IBY9_CARAL</name>
<dbReference type="HAMAP" id="MF_01393">
    <property type="entry name" value="ATP_synth_a_bact"/>
    <property type="match status" value="1"/>
</dbReference>
<dbReference type="SUPFAM" id="SSF81336">
    <property type="entry name" value="F1F0 ATP synthase subunit A"/>
    <property type="match status" value="1"/>
</dbReference>
<keyword evidence="6" id="KW-0375">Hydrogen ion transport</keyword>
<keyword evidence="8" id="KW-0406">Ion transport</keyword>
<feature type="transmembrane region" description="Helical" evidence="12">
    <location>
        <begin position="73"/>
        <end position="95"/>
    </location>
</feature>
<keyword evidence="10" id="KW-0066">ATP synthesis</keyword>
<dbReference type="EMBL" id="JN642333">
    <property type="protein sequence ID" value="AEP83096.1"/>
    <property type="molecule type" value="Genomic_DNA"/>
</dbReference>
<feature type="transmembrane region" description="Helical" evidence="12">
    <location>
        <begin position="20"/>
        <end position="39"/>
    </location>
</feature>
<dbReference type="NCBIfam" id="TIGR01131">
    <property type="entry name" value="ATP_synt_6_or_A"/>
    <property type="match status" value="1"/>
</dbReference>
<keyword evidence="9 12" id="KW-0472">Membrane</keyword>
<dbReference type="GO" id="GO:0045259">
    <property type="term" value="C:proton-transporting ATP synthase complex"/>
    <property type="evidence" value="ECO:0007669"/>
    <property type="project" value="UniProtKB-KW"/>
</dbReference>
<evidence type="ECO:0000256" key="8">
    <source>
        <dbReference type="ARBA" id="ARBA00023065"/>
    </source>
</evidence>
<dbReference type="GO" id="GO:0005743">
    <property type="term" value="C:mitochondrial inner membrane"/>
    <property type="evidence" value="ECO:0007669"/>
    <property type="project" value="UniProtKB-SubCell"/>
</dbReference>
<evidence type="ECO:0000256" key="6">
    <source>
        <dbReference type="ARBA" id="ARBA00022781"/>
    </source>
</evidence>
<feature type="transmembrane region" description="Helical" evidence="12">
    <location>
        <begin position="101"/>
        <end position="119"/>
    </location>
</feature>
<organism evidence="13">
    <name type="scientific">Carybdea alata</name>
    <name type="common">Hawaiian box jellyfish</name>
    <dbReference type="NCBI Taxonomy" id="1193083"/>
    <lineage>
        <taxon>Eukaryota</taxon>
        <taxon>Metazoa</taxon>
        <taxon>Cnidaria</taxon>
        <taxon>Cubozoa</taxon>
        <taxon>Carybdeida</taxon>
        <taxon>Alatinidae</taxon>
        <taxon>Alatina</taxon>
    </lineage>
</organism>
<dbReference type="PANTHER" id="PTHR11410">
    <property type="entry name" value="ATP SYNTHASE SUBUNIT A"/>
    <property type="match status" value="1"/>
</dbReference>
<dbReference type="PROSITE" id="PS00449">
    <property type="entry name" value="ATPASE_A"/>
    <property type="match status" value="1"/>
</dbReference>
<evidence type="ECO:0000256" key="5">
    <source>
        <dbReference type="ARBA" id="ARBA00022692"/>
    </source>
</evidence>
<gene>
    <name evidence="13" type="primary">atp6</name>
</gene>
<accession>G9IBY9</accession>
<feature type="transmembrane region" description="Helical" evidence="12">
    <location>
        <begin position="163"/>
        <end position="186"/>
    </location>
</feature>
<sequence>MEIMSSYFDQFNVISLVGSLVTNVSLTLVVCGLIALILLPSGKIVPTRIDTVWLSLVSHWRGLIIDNVGKSGLSFLPGLFGLFILLLVLNLVGFFPYTYTVTAQIVITFSLSFTIVLSVTLEGIIKFRSMFFSMWMPMGAPMGLAPLLVLIETVSYFSRALSLGLRLAANLSAGHLLMIILGSFTFQLASAKVLSLTSIALGITLFVIILEIAVAAIQAYVFCLLTAVYLSDTAHLH</sequence>
<protein>
    <recommendedName>
        <fullName evidence="11">ATP synthase subunit a</fullName>
    </recommendedName>
</protein>